<gene>
    <name evidence="1" type="ORF">BST37_05210</name>
</gene>
<protein>
    <submittedName>
        <fullName evidence="1">Uncharacterized protein</fullName>
    </submittedName>
</protein>
<accession>A0ABX3T8W0</accession>
<keyword evidence="2" id="KW-1185">Reference proteome</keyword>
<sequence length="74" mass="7949">MVEYAGVVVGAGVDLLVRVVVDVGIRVINDANDADGIGWRLPIVTRRGRVGVTLPPLELRGRSVAGARGRWCFH</sequence>
<name>A0ABX3T8W0_9MYCO</name>
<evidence type="ECO:0000313" key="1">
    <source>
        <dbReference type="EMBL" id="ORB17104.1"/>
    </source>
</evidence>
<dbReference type="EMBL" id="MVIC01000005">
    <property type="protein sequence ID" value="ORB17104.1"/>
    <property type="molecule type" value="Genomic_DNA"/>
</dbReference>
<reference evidence="1 2" key="1">
    <citation type="submission" date="2017-02" db="EMBL/GenBank/DDBJ databases">
        <title>The new phylogeny of genus Mycobacterium.</title>
        <authorList>
            <person name="Tortoli E."/>
            <person name="Trovato A."/>
            <person name="Cirillo D.M."/>
        </authorList>
    </citation>
    <scope>NUCLEOTIDE SEQUENCE [LARGE SCALE GENOMIC DNA]</scope>
    <source>
        <strain evidence="1 2">DSM 45145</strain>
    </source>
</reference>
<organism evidence="1 2">
    <name type="scientific">Mycobacterium noviomagense</name>
    <dbReference type="NCBI Taxonomy" id="459858"/>
    <lineage>
        <taxon>Bacteria</taxon>
        <taxon>Bacillati</taxon>
        <taxon>Actinomycetota</taxon>
        <taxon>Actinomycetes</taxon>
        <taxon>Mycobacteriales</taxon>
        <taxon>Mycobacteriaceae</taxon>
        <taxon>Mycobacterium</taxon>
    </lineage>
</organism>
<evidence type="ECO:0000313" key="2">
    <source>
        <dbReference type="Proteomes" id="UP000192374"/>
    </source>
</evidence>
<dbReference type="Proteomes" id="UP000192374">
    <property type="component" value="Unassembled WGS sequence"/>
</dbReference>
<comment type="caution">
    <text evidence="1">The sequence shown here is derived from an EMBL/GenBank/DDBJ whole genome shotgun (WGS) entry which is preliminary data.</text>
</comment>
<proteinExistence type="predicted"/>